<name>A0A7S4I4B1_9STRA</name>
<dbReference type="EMBL" id="HBKQ01010845">
    <property type="protein sequence ID" value="CAE2218190.1"/>
    <property type="molecule type" value="Transcribed_RNA"/>
</dbReference>
<organism evidence="2">
    <name type="scientific">Odontella aurita</name>
    <dbReference type="NCBI Taxonomy" id="265563"/>
    <lineage>
        <taxon>Eukaryota</taxon>
        <taxon>Sar</taxon>
        <taxon>Stramenopiles</taxon>
        <taxon>Ochrophyta</taxon>
        <taxon>Bacillariophyta</taxon>
        <taxon>Mediophyceae</taxon>
        <taxon>Biddulphiophycidae</taxon>
        <taxon>Eupodiscales</taxon>
        <taxon>Odontellaceae</taxon>
        <taxon>Odontella</taxon>
    </lineage>
</organism>
<feature type="signal peptide" evidence="1">
    <location>
        <begin position="1"/>
        <end position="23"/>
    </location>
</feature>
<evidence type="ECO:0008006" key="3">
    <source>
        <dbReference type="Google" id="ProtNLM"/>
    </source>
</evidence>
<evidence type="ECO:0000256" key="1">
    <source>
        <dbReference type="SAM" id="SignalP"/>
    </source>
</evidence>
<proteinExistence type="predicted"/>
<accession>A0A7S4I4B1</accession>
<dbReference type="SUPFAM" id="SSF53335">
    <property type="entry name" value="S-adenosyl-L-methionine-dependent methyltransferases"/>
    <property type="match status" value="1"/>
</dbReference>
<gene>
    <name evidence="2" type="ORF">OAUR00152_LOCUS7285</name>
</gene>
<protein>
    <recommendedName>
        <fullName evidence="3">Methyltransferase domain-containing protein</fullName>
    </recommendedName>
</protein>
<dbReference type="InterPro" id="IPR029063">
    <property type="entry name" value="SAM-dependent_MTases_sf"/>
</dbReference>
<evidence type="ECO:0000313" key="2">
    <source>
        <dbReference type="EMBL" id="CAE2218190.1"/>
    </source>
</evidence>
<dbReference type="Gene3D" id="3.40.50.150">
    <property type="entry name" value="Vaccinia Virus protein VP39"/>
    <property type="match status" value="1"/>
</dbReference>
<sequence>MFSDFGRLLVLLLPVAYQFGADGFTTPLAGQSRTFNTRGNWASRGSIPNAIRPAFHTVLEQIGKTVLRPGGSEATEKMHSWADLREGDSVIELSAGLGRGGMDLAELYGCQVLLTDTDHVRLDKAEKTAERRGLSKLVRTQEMNMLDVSGTRFQTRERGDSVPQFDVALIEAALLFQPRKNKASILNSLAGVSSRILIHDMCLRNVREDSDDVSRVKREMGPALGVNFRPETESQWKALLESSGWKVEHTDVGSLRVVDPKSILRDEGLRGSLRIIWNLITKKNLRSRLLSTRNVIHTHHNHLGYIIMSAVSKT</sequence>
<dbReference type="AlphaFoldDB" id="A0A7S4I4B1"/>
<keyword evidence="1" id="KW-0732">Signal</keyword>
<reference evidence="2" key="1">
    <citation type="submission" date="2021-01" db="EMBL/GenBank/DDBJ databases">
        <authorList>
            <person name="Corre E."/>
            <person name="Pelletier E."/>
            <person name="Niang G."/>
            <person name="Scheremetjew M."/>
            <person name="Finn R."/>
            <person name="Kale V."/>
            <person name="Holt S."/>
            <person name="Cochrane G."/>
            <person name="Meng A."/>
            <person name="Brown T."/>
            <person name="Cohen L."/>
        </authorList>
    </citation>
    <scope>NUCLEOTIDE SEQUENCE</scope>
    <source>
        <strain evidence="2">Isolate 1302-5</strain>
    </source>
</reference>
<feature type="chain" id="PRO_5030521630" description="Methyltransferase domain-containing protein" evidence="1">
    <location>
        <begin position="24"/>
        <end position="314"/>
    </location>
</feature>